<dbReference type="RefSeq" id="WP_151111520.1">
    <property type="nucleotide sequence ID" value="NZ_WKJQ01000001.1"/>
</dbReference>
<dbReference type="OrthoDB" id="350240at2157"/>
<organism evidence="1 2">
    <name type="scientific">Haloferax marinum</name>
    <dbReference type="NCBI Taxonomy" id="2666143"/>
    <lineage>
        <taxon>Archaea</taxon>
        <taxon>Methanobacteriati</taxon>
        <taxon>Methanobacteriota</taxon>
        <taxon>Stenosarchaea group</taxon>
        <taxon>Halobacteria</taxon>
        <taxon>Halobacteriales</taxon>
        <taxon>Haloferacaceae</taxon>
        <taxon>Haloferax</taxon>
    </lineage>
</organism>
<dbReference type="EMBL" id="WKJQ01000001">
    <property type="protein sequence ID" value="MRW96796.1"/>
    <property type="molecule type" value="Genomic_DNA"/>
</dbReference>
<gene>
    <name evidence="1" type="ORF">GJR99_09440</name>
</gene>
<proteinExistence type="predicted"/>
<name>A0A6A8G9K4_9EURY</name>
<reference evidence="1 2" key="1">
    <citation type="submission" date="2019-11" db="EMBL/GenBank/DDBJ databases">
        <title>Whole genome sequence of Haloferax sp. MBLA0078.</title>
        <authorList>
            <person name="Seo M.-J."/>
            <person name="Cho E.-S."/>
        </authorList>
    </citation>
    <scope>NUCLEOTIDE SEQUENCE [LARGE SCALE GENOMIC DNA]</scope>
    <source>
        <strain evidence="1 2">MBLA0078</strain>
    </source>
</reference>
<dbReference type="AlphaFoldDB" id="A0A6A8G9K4"/>
<keyword evidence="2" id="KW-1185">Reference proteome</keyword>
<comment type="caution">
    <text evidence="1">The sequence shown here is derived from an EMBL/GenBank/DDBJ whole genome shotgun (WGS) entry which is preliminary data.</text>
</comment>
<evidence type="ECO:0000313" key="2">
    <source>
        <dbReference type="Proteomes" id="UP000443423"/>
    </source>
</evidence>
<accession>A0A6A8G9K4</accession>
<sequence length="202" mass="22620">MPNRSKTIKVRLTPDEKDEVEEYLEVTKETTSLSDFGRLALLRHIRTDDEDEAARIDPEQITDAVEVGLSDVHERLDRLESHIVAIDSNTNNDDEIDKLARDIFTSLPTVTEASELPSLYEIGVTSAGDDYSLAQSLSTPSAWANYYDVEVSVARRACARMLEYFSADVEYEVIEGGGDVPVEGEGYSESVGVAERRYYRTQ</sequence>
<protein>
    <submittedName>
        <fullName evidence="1">Uncharacterized protein</fullName>
    </submittedName>
</protein>
<evidence type="ECO:0000313" key="1">
    <source>
        <dbReference type="EMBL" id="MRW96796.1"/>
    </source>
</evidence>
<dbReference type="Proteomes" id="UP000443423">
    <property type="component" value="Unassembled WGS sequence"/>
</dbReference>